<sequence>MGILNWFSNNKTQSSKNGKITAKKVLDFAKTYEELKPFFALFIHCFKSILDSEKEIEQKVQEIQAKTQQNLKEDQLFKELWILRYVCLHVWFFDLKPPKSKTELSDELLVINSALKSVLKEKDKLDYMSWLKNGLFEFADGELNFNSLKSFRKNFSDKLADKIPHIAFECTEGRLGGELHDFVIEMVMTTIQEDQKVFSMTDDNALTEEEAQNIKKAIAEMSEARHKAGEDFMNSLG</sequence>
<reference evidence="2" key="1">
    <citation type="submission" date="2017-09" db="EMBL/GenBank/DDBJ databases">
        <title>Depth-based differentiation of microbial function through sediment-hosted aquifers and enrichment of novel symbionts in the deep terrestrial subsurface.</title>
        <authorList>
            <person name="Probst A.J."/>
            <person name="Ladd B."/>
            <person name="Jarett J.K."/>
            <person name="Geller-Mcgrath D.E."/>
            <person name="Sieber C.M.K."/>
            <person name="Emerson J.B."/>
            <person name="Anantharaman K."/>
            <person name="Thomas B.C."/>
            <person name="Malmstrom R."/>
            <person name="Stieglmeier M."/>
            <person name="Klingl A."/>
            <person name="Woyke T."/>
            <person name="Ryan C.M."/>
            <person name="Banfield J.F."/>
        </authorList>
    </citation>
    <scope>NUCLEOTIDE SEQUENCE [LARGE SCALE GENOMIC DNA]</scope>
</reference>
<comment type="caution">
    <text evidence="1">The sequence shown here is derived from an EMBL/GenBank/DDBJ whole genome shotgun (WGS) entry which is preliminary data.</text>
</comment>
<proteinExistence type="predicted"/>
<dbReference type="AlphaFoldDB" id="A0A2M6Z2R4"/>
<protein>
    <submittedName>
        <fullName evidence="1">Uncharacterized protein</fullName>
    </submittedName>
</protein>
<dbReference type="Proteomes" id="UP000228777">
    <property type="component" value="Unassembled WGS sequence"/>
</dbReference>
<organism evidence="1 2">
    <name type="scientific">bacterium (Candidatus Gribaldobacteria) CG07_land_8_20_14_0_80_33_18</name>
    <dbReference type="NCBI Taxonomy" id="2014272"/>
    <lineage>
        <taxon>Bacteria</taxon>
        <taxon>Candidatus Gribaldobacteria</taxon>
    </lineage>
</organism>
<dbReference type="EMBL" id="PEWP01000035">
    <property type="protein sequence ID" value="PIU46694.1"/>
    <property type="molecule type" value="Genomic_DNA"/>
</dbReference>
<accession>A0A2M6Z2R4</accession>
<evidence type="ECO:0000313" key="2">
    <source>
        <dbReference type="Proteomes" id="UP000228777"/>
    </source>
</evidence>
<name>A0A2M6Z2R4_9BACT</name>
<evidence type="ECO:0000313" key="1">
    <source>
        <dbReference type="EMBL" id="PIU46694.1"/>
    </source>
</evidence>
<gene>
    <name evidence="1" type="ORF">COS93_01940</name>
</gene>